<protein>
    <submittedName>
        <fullName evidence="2">Variable surface protein</fullName>
    </submittedName>
</protein>
<dbReference type="RefSeq" id="XP_028547036.1">
    <property type="nucleotide sequence ID" value="XM_028691235.1"/>
</dbReference>
<evidence type="ECO:0000313" key="3">
    <source>
        <dbReference type="Proteomes" id="UP000195521"/>
    </source>
</evidence>
<feature type="transmembrane region" description="Helical" evidence="1">
    <location>
        <begin position="231"/>
        <end position="253"/>
    </location>
</feature>
<evidence type="ECO:0000313" key="2">
    <source>
        <dbReference type="EMBL" id="GAW84447.1"/>
    </source>
</evidence>
<dbReference type="InterPro" id="IPR008780">
    <property type="entry name" value="Plasmodium_Vir"/>
</dbReference>
<dbReference type="Pfam" id="PF05795">
    <property type="entry name" value="Plasmodium_Vir"/>
    <property type="match status" value="1"/>
</dbReference>
<gene>
    <name evidence="2" type="ORF">PGO_003025</name>
</gene>
<dbReference type="EMBL" id="BDQF01000329">
    <property type="protein sequence ID" value="GAW84447.1"/>
    <property type="molecule type" value="Genomic_DNA"/>
</dbReference>
<evidence type="ECO:0000256" key="1">
    <source>
        <dbReference type="SAM" id="Phobius"/>
    </source>
</evidence>
<dbReference type="OrthoDB" id="386202at2759"/>
<organism evidence="2 3">
    <name type="scientific">Plasmodium gonderi</name>
    <dbReference type="NCBI Taxonomy" id="77519"/>
    <lineage>
        <taxon>Eukaryota</taxon>
        <taxon>Sar</taxon>
        <taxon>Alveolata</taxon>
        <taxon>Apicomplexa</taxon>
        <taxon>Aconoidasida</taxon>
        <taxon>Haemosporida</taxon>
        <taxon>Plasmodiidae</taxon>
        <taxon>Plasmodium</taxon>
        <taxon>Plasmodium (Plasmodium)</taxon>
    </lineage>
</organism>
<comment type="caution">
    <text evidence="2">The sequence shown here is derived from an EMBL/GenBank/DDBJ whole genome shotgun (WGS) entry which is preliminary data.</text>
</comment>
<reference evidence="3" key="1">
    <citation type="submission" date="2017-04" db="EMBL/GenBank/DDBJ databases">
        <title>Plasmodium gonderi genome.</title>
        <authorList>
            <person name="Arisue N."/>
            <person name="Honma H."/>
            <person name="Kawai S."/>
            <person name="Tougan T."/>
            <person name="Tanabe K."/>
            <person name="Horii T."/>
        </authorList>
    </citation>
    <scope>NUCLEOTIDE SEQUENCE [LARGE SCALE GENOMIC DNA]</scope>
    <source>
        <strain evidence="3">ATCC 30045</strain>
    </source>
</reference>
<dbReference type="AlphaFoldDB" id="A0A1Y1JTJ2"/>
<keyword evidence="1" id="KW-0472">Membrane</keyword>
<dbReference type="OMA" id="DNECECA"/>
<keyword evidence="3" id="KW-1185">Reference proteome</keyword>
<accession>A0A1Y1JTJ2</accession>
<keyword evidence="1" id="KW-1133">Transmembrane helix</keyword>
<dbReference type="Proteomes" id="UP000195521">
    <property type="component" value="Unassembled WGS sequence"/>
</dbReference>
<name>A0A1Y1JTJ2_PLAGO</name>
<keyword evidence="1" id="KW-0812">Transmembrane</keyword>
<proteinExistence type="predicted"/>
<dbReference type="GeneID" id="39745255"/>
<sequence>MCFNFYKIYIHSHIFHCSIEYKFVGDFPELQKIMNKEKGEGESVSTGNCRDIESNVPVSFNSTIVTICKKVLDYIETIQTDHRQNFIESRCIYFYYWLYDMYGENKDIKDIKFVYQFMVKQFNNDYGVQCMNYEHITITNNEMLNLKVLYDMYAKLNCISKKTELSDNECECAQICADKYMEHKQTCKYNTLPYFCNTLEEFKNKYNKQMSSSKCNNGSPKTLPSLQSNNVITLTVIPVVVTLAISSFLFILYKVNYYFIPYGRSIGYEFMNKRKKYNNIDKELNISQQYEISSFNLRNKGYHILYNFH</sequence>